<dbReference type="InterPro" id="IPR011990">
    <property type="entry name" value="TPR-like_helical_dom_sf"/>
</dbReference>
<evidence type="ECO:0000256" key="6">
    <source>
        <dbReference type="PROSITE-ProRule" id="PRU00221"/>
    </source>
</evidence>
<name>A0A9P8RSP5_9PEZI</name>
<comment type="similarity">
    <text evidence="3">Belongs to the WD repeat MDV1/CAF4 family.</text>
</comment>
<evidence type="ECO:0000256" key="3">
    <source>
        <dbReference type="ARBA" id="ARBA00038415"/>
    </source>
</evidence>
<dbReference type="PRINTS" id="PR00320">
    <property type="entry name" value="GPROTEINBRPT"/>
</dbReference>
<dbReference type="PROSITE" id="PS00678">
    <property type="entry name" value="WD_REPEATS_1"/>
    <property type="match status" value="3"/>
</dbReference>
<dbReference type="EMBL" id="JAGHQM010000117">
    <property type="protein sequence ID" value="KAH0565258.1"/>
    <property type="molecule type" value="Genomic_DNA"/>
</dbReference>
<feature type="repeat" description="WD" evidence="6">
    <location>
        <begin position="497"/>
        <end position="538"/>
    </location>
</feature>
<dbReference type="Pfam" id="PF00400">
    <property type="entry name" value="WD40"/>
    <property type="match status" value="4"/>
</dbReference>
<organism evidence="7 8">
    <name type="scientific">Trichoglossum hirsutum</name>
    <dbReference type="NCBI Taxonomy" id="265104"/>
    <lineage>
        <taxon>Eukaryota</taxon>
        <taxon>Fungi</taxon>
        <taxon>Dikarya</taxon>
        <taxon>Ascomycota</taxon>
        <taxon>Pezizomycotina</taxon>
        <taxon>Geoglossomycetes</taxon>
        <taxon>Geoglossales</taxon>
        <taxon>Geoglossaceae</taxon>
        <taxon>Trichoglossum</taxon>
    </lineage>
</organism>
<keyword evidence="8" id="KW-1185">Reference proteome</keyword>
<comment type="function">
    <text evidence="5">Involved in mitochondrial fission. Acts as an adapter protein required to form mitochondrial fission complexes. Formation of these complexes is required to promote constriction and fission of the mitochondrial compartment at a late step in mitochondrial division.</text>
</comment>
<evidence type="ECO:0000256" key="1">
    <source>
        <dbReference type="ARBA" id="ARBA00022574"/>
    </source>
</evidence>
<comment type="caution">
    <text evidence="7">The sequence shown here is derived from an EMBL/GenBank/DDBJ whole genome shotgun (WGS) entry which is preliminary data.</text>
</comment>
<evidence type="ECO:0000313" key="7">
    <source>
        <dbReference type="EMBL" id="KAH0565258.1"/>
    </source>
</evidence>
<evidence type="ECO:0000256" key="4">
    <source>
        <dbReference type="ARBA" id="ARBA00039789"/>
    </source>
</evidence>
<dbReference type="PROSITE" id="PS50294">
    <property type="entry name" value="WD_REPEATS_REGION"/>
    <property type="match status" value="4"/>
</dbReference>
<accession>A0A9P8RSP5</accession>
<dbReference type="InterPro" id="IPR015943">
    <property type="entry name" value="WD40/YVTN_repeat-like_dom_sf"/>
</dbReference>
<dbReference type="AlphaFoldDB" id="A0A9P8RSP5"/>
<dbReference type="InterPro" id="IPR019775">
    <property type="entry name" value="WD40_repeat_CS"/>
</dbReference>
<sequence>MFVRVYTKRRSVICDIEFTHTSAFNIPIVLLAIHSTRNHGERADQNSNLGLLGDRISQLEEGITNISNEIRVFNAHRATNELARSPQVGPPVYQESEELVEIARTLALNASSIAASESTQSAPSTIKAFNPTPSLEDARATQQRESLGVAEGVATGESRYGALNSVTRIPLTAQRRERIDSWIPQPPTRSPGLPPEDFYSIPDVASIAFTETSKFSDALPTPPSTINGQGDTSIEAELIKKRYERAKDLVEQKKFRDAIPHLKRTLDAIKITGGNQVSQDGRAYQKVQILLATALVDTDSKLAEAREILRELYESPKSEPLEKFSAAHLLARLYFNQRPNDYTEAKEMCLTAVSGRNAILGRTHPGTYESIALLCRICRASKDSDEEIWRDMLPGEFRLHGKDIWERCSQRLLEGHSAVVRAVAFSPDGQLVVSGSYDSTVKLWDTATGAVRHTLIGHSNDVTGVAFSPDGQLVVSGSGDNTVRLWDTATGAVRHTLMGHSDYVIGVAFSPDGQLVVSGSYDKTVRLWDTATGTVCHTLKGHSGPTWSVAFSPDGRLIASGSADTTVGLWAPV</sequence>
<keyword evidence="1 6" id="KW-0853">WD repeat</keyword>
<evidence type="ECO:0000256" key="5">
    <source>
        <dbReference type="ARBA" id="ARBA00043913"/>
    </source>
</evidence>
<dbReference type="InterPro" id="IPR036322">
    <property type="entry name" value="WD40_repeat_dom_sf"/>
</dbReference>
<gene>
    <name evidence="7" type="ORF">GP486_001355</name>
</gene>
<dbReference type="SMART" id="SM00320">
    <property type="entry name" value="WD40"/>
    <property type="match status" value="4"/>
</dbReference>
<dbReference type="PANTHER" id="PTHR22847:SF637">
    <property type="entry name" value="WD REPEAT DOMAIN 5B"/>
    <property type="match status" value="1"/>
</dbReference>
<reference evidence="7" key="1">
    <citation type="submission" date="2021-03" db="EMBL/GenBank/DDBJ databases">
        <title>Comparative genomics and phylogenomic investigation of the class Geoglossomycetes provide insights into ecological specialization and systematics.</title>
        <authorList>
            <person name="Melie T."/>
            <person name="Pirro S."/>
            <person name="Miller A.N."/>
            <person name="Quandt A."/>
        </authorList>
    </citation>
    <scope>NUCLEOTIDE SEQUENCE</scope>
    <source>
        <strain evidence="7">CAQ_001_2017</strain>
    </source>
</reference>
<dbReference type="Gene3D" id="1.25.40.10">
    <property type="entry name" value="Tetratricopeptide repeat domain"/>
    <property type="match status" value="1"/>
</dbReference>
<dbReference type="PROSITE" id="PS50082">
    <property type="entry name" value="WD_REPEATS_2"/>
    <property type="match status" value="4"/>
</dbReference>
<dbReference type="Proteomes" id="UP000750711">
    <property type="component" value="Unassembled WGS sequence"/>
</dbReference>
<dbReference type="GO" id="GO:0005634">
    <property type="term" value="C:nucleus"/>
    <property type="evidence" value="ECO:0007669"/>
    <property type="project" value="TreeGrafter"/>
</dbReference>
<keyword evidence="2" id="KW-0677">Repeat</keyword>
<dbReference type="InterPro" id="IPR001680">
    <property type="entry name" value="WD40_rpt"/>
</dbReference>
<dbReference type="SUPFAM" id="SSF50978">
    <property type="entry name" value="WD40 repeat-like"/>
    <property type="match status" value="1"/>
</dbReference>
<dbReference type="InterPro" id="IPR020472">
    <property type="entry name" value="WD40_PAC1"/>
</dbReference>
<dbReference type="PANTHER" id="PTHR22847">
    <property type="entry name" value="WD40 REPEAT PROTEIN"/>
    <property type="match status" value="1"/>
</dbReference>
<proteinExistence type="inferred from homology"/>
<feature type="repeat" description="WD" evidence="6">
    <location>
        <begin position="413"/>
        <end position="454"/>
    </location>
</feature>
<protein>
    <recommendedName>
        <fullName evidence="4">Mitochondrial division protein 1</fullName>
    </recommendedName>
</protein>
<dbReference type="Gene3D" id="2.130.10.10">
    <property type="entry name" value="YVTN repeat-like/Quinoprotein amine dehydrogenase"/>
    <property type="match status" value="2"/>
</dbReference>
<feature type="repeat" description="WD" evidence="6">
    <location>
        <begin position="455"/>
        <end position="496"/>
    </location>
</feature>
<dbReference type="GO" id="GO:1990234">
    <property type="term" value="C:transferase complex"/>
    <property type="evidence" value="ECO:0007669"/>
    <property type="project" value="UniProtKB-ARBA"/>
</dbReference>
<feature type="repeat" description="WD" evidence="6">
    <location>
        <begin position="539"/>
        <end position="573"/>
    </location>
</feature>
<evidence type="ECO:0000256" key="2">
    <source>
        <dbReference type="ARBA" id="ARBA00022737"/>
    </source>
</evidence>
<evidence type="ECO:0000313" key="8">
    <source>
        <dbReference type="Proteomes" id="UP000750711"/>
    </source>
</evidence>
<dbReference type="CDD" id="cd00200">
    <property type="entry name" value="WD40"/>
    <property type="match status" value="1"/>
</dbReference>